<feature type="region of interest" description="Disordered" evidence="1">
    <location>
        <begin position="77"/>
        <end position="97"/>
    </location>
</feature>
<proteinExistence type="predicted"/>
<keyword evidence="6" id="KW-1185">Reference proteome</keyword>
<protein>
    <submittedName>
        <fullName evidence="3">Uncharacterized protein</fullName>
    </submittedName>
</protein>
<reference evidence="3 5" key="1">
    <citation type="submission" date="2015-10" db="EMBL/GenBank/DDBJ databases">
        <title>The cercosporin biosynthetic gene cluster was horizontally transferred to several fungal lineages and shown to be expanded in Cercospora beticola based on microsynteny with recipient genomes.</title>
        <authorList>
            <person name="De Jonge R."/>
            <person name="Ebert M.K."/>
            <person name="Suttle J.C."/>
            <person name="Jurick Ii W.M."/>
            <person name="Secor G.A."/>
            <person name="Thomma B.P."/>
            <person name="Van De Peer Y."/>
            <person name="Bolton M.D."/>
        </authorList>
    </citation>
    <scope>NUCLEOTIDE SEQUENCE [LARGE SCALE GENOMIC DNA]</scope>
    <source>
        <strain evidence="3 5">09-40</strain>
    </source>
</reference>
<evidence type="ECO:0000313" key="5">
    <source>
        <dbReference type="Proteomes" id="UP000230605"/>
    </source>
</evidence>
<evidence type="ECO:0000313" key="3">
    <source>
        <dbReference type="EMBL" id="PIA99244.1"/>
    </source>
</evidence>
<evidence type="ECO:0000256" key="2">
    <source>
        <dbReference type="SAM" id="Phobius"/>
    </source>
</evidence>
<reference evidence="4 6" key="2">
    <citation type="submission" date="2023-09" db="EMBL/GenBank/DDBJ databases">
        <title>Complete-Gapless Cercospora beticola genome.</title>
        <authorList>
            <person name="Wyatt N.A."/>
            <person name="Spanner R.E."/>
            <person name="Bolton M.D."/>
        </authorList>
    </citation>
    <scope>NUCLEOTIDE SEQUENCE [LARGE SCALE GENOMIC DNA]</scope>
    <source>
        <strain evidence="4">Cb09-40</strain>
    </source>
</reference>
<dbReference type="EMBL" id="CP134186">
    <property type="protein sequence ID" value="WPB00315.1"/>
    <property type="molecule type" value="Genomic_DNA"/>
</dbReference>
<dbReference type="Proteomes" id="UP001302367">
    <property type="component" value="Chromosome 3"/>
</dbReference>
<accession>A0A2G5I362</accession>
<feature type="transmembrane region" description="Helical" evidence="2">
    <location>
        <begin position="6"/>
        <end position="32"/>
    </location>
</feature>
<keyword evidence="2" id="KW-0472">Membrane</keyword>
<sequence>MAFTDVVKILFVPALIAGALYGIISFIILPLIRNYRERYAQYLPLDTVNRHTEGLRDRISDLVMRMVVPRRQTVWDATGSRRGSRSGSGDDLVFSDGEGERMAGFDAERIDRTIRGGDVSVSR</sequence>
<dbReference type="Proteomes" id="UP000230605">
    <property type="component" value="Chromosome 3"/>
</dbReference>
<dbReference type="EMBL" id="LKMD01000101">
    <property type="protein sequence ID" value="PIA99244.1"/>
    <property type="molecule type" value="Genomic_DNA"/>
</dbReference>
<gene>
    <name evidence="3" type="ORF">CB0940_03145</name>
    <name evidence="4" type="ORF">RHO25_004934</name>
</gene>
<keyword evidence="2" id="KW-0812">Transmembrane</keyword>
<evidence type="ECO:0000313" key="4">
    <source>
        <dbReference type="EMBL" id="WPB00315.1"/>
    </source>
</evidence>
<organism evidence="3 5">
    <name type="scientific">Cercospora beticola</name>
    <name type="common">Sugarbeet leaf spot fungus</name>
    <dbReference type="NCBI Taxonomy" id="122368"/>
    <lineage>
        <taxon>Eukaryota</taxon>
        <taxon>Fungi</taxon>
        <taxon>Dikarya</taxon>
        <taxon>Ascomycota</taxon>
        <taxon>Pezizomycotina</taxon>
        <taxon>Dothideomycetes</taxon>
        <taxon>Dothideomycetidae</taxon>
        <taxon>Mycosphaerellales</taxon>
        <taxon>Mycosphaerellaceae</taxon>
        <taxon>Cercospora</taxon>
    </lineage>
</organism>
<name>A0A2G5I362_CERBT</name>
<keyword evidence="2" id="KW-1133">Transmembrane helix</keyword>
<dbReference type="OrthoDB" id="5427070at2759"/>
<evidence type="ECO:0000313" key="6">
    <source>
        <dbReference type="Proteomes" id="UP001302367"/>
    </source>
</evidence>
<dbReference type="AlphaFoldDB" id="A0A2G5I362"/>
<evidence type="ECO:0000256" key="1">
    <source>
        <dbReference type="SAM" id="MobiDB-lite"/>
    </source>
</evidence>